<evidence type="ECO:0000256" key="7">
    <source>
        <dbReference type="ARBA" id="ARBA00022505"/>
    </source>
</evidence>
<dbReference type="EMBL" id="CP000924">
    <property type="protein sequence ID" value="ABY94515.1"/>
    <property type="molecule type" value="Genomic_DNA"/>
</dbReference>
<dbReference type="SUPFAM" id="SSF53218">
    <property type="entry name" value="Molybdenum cofactor biosynthesis proteins"/>
    <property type="match status" value="1"/>
</dbReference>
<dbReference type="InterPro" id="IPR001453">
    <property type="entry name" value="MoaB/Mog_dom"/>
</dbReference>
<dbReference type="GO" id="GO:0061599">
    <property type="term" value="F:molybdopterin molybdotransferase activity"/>
    <property type="evidence" value="ECO:0007669"/>
    <property type="project" value="UniProtKB-UniRule"/>
</dbReference>
<dbReference type="UniPathway" id="UPA00344"/>
<dbReference type="Gene3D" id="2.40.340.10">
    <property type="entry name" value="MoeA, C-terminal, domain IV"/>
    <property type="match status" value="1"/>
</dbReference>
<dbReference type="Gene3D" id="3.90.105.10">
    <property type="entry name" value="Molybdopterin biosynthesis moea protein, domain 2"/>
    <property type="match status" value="1"/>
</dbReference>
<organism evidence="12 13">
    <name type="scientific">Thermoanaerobacter pseudethanolicus (strain ATCC 33223 / 39E)</name>
    <name type="common">Clostridium thermohydrosulfuricum</name>
    <dbReference type="NCBI Taxonomy" id="340099"/>
    <lineage>
        <taxon>Bacteria</taxon>
        <taxon>Bacillati</taxon>
        <taxon>Bacillota</taxon>
        <taxon>Clostridia</taxon>
        <taxon>Thermoanaerobacterales</taxon>
        <taxon>Thermoanaerobacteraceae</taxon>
        <taxon>Thermoanaerobacter</taxon>
    </lineage>
</organism>
<evidence type="ECO:0000313" key="13">
    <source>
        <dbReference type="Proteomes" id="UP000002156"/>
    </source>
</evidence>
<dbReference type="InterPro" id="IPR036135">
    <property type="entry name" value="MoeA_linker/N_sf"/>
</dbReference>
<name>B0K8Q2_THEP3</name>
<dbReference type="GO" id="GO:0005829">
    <property type="term" value="C:cytosol"/>
    <property type="evidence" value="ECO:0007669"/>
    <property type="project" value="TreeGrafter"/>
</dbReference>
<evidence type="ECO:0000256" key="5">
    <source>
        <dbReference type="ARBA" id="ARBA00013269"/>
    </source>
</evidence>
<evidence type="ECO:0000256" key="8">
    <source>
        <dbReference type="ARBA" id="ARBA00023150"/>
    </source>
</evidence>
<dbReference type="Proteomes" id="UP000002156">
    <property type="component" value="Chromosome"/>
</dbReference>
<evidence type="ECO:0000256" key="3">
    <source>
        <dbReference type="ARBA" id="ARBA00005046"/>
    </source>
</evidence>
<keyword evidence="10" id="KW-0479">Metal-binding</keyword>
<dbReference type="SUPFAM" id="SSF63882">
    <property type="entry name" value="MoeA N-terminal region -like"/>
    <property type="match status" value="1"/>
</dbReference>
<dbReference type="Gene3D" id="2.170.190.11">
    <property type="entry name" value="Molybdopterin biosynthesis moea protein, domain 3"/>
    <property type="match status" value="1"/>
</dbReference>
<comment type="pathway">
    <text evidence="3 10">Cofactor biosynthesis; molybdopterin biosynthesis.</text>
</comment>
<dbReference type="GO" id="GO:0006777">
    <property type="term" value="P:Mo-molybdopterin cofactor biosynthetic process"/>
    <property type="evidence" value="ECO:0007669"/>
    <property type="project" value="UniProtKB-UniRule"/>
</dbReference>
<dbReference type="GO" id="GO:0046872">
    <property type="term" value="F:metal ion binding"/>
    <property type="evidence" value="ECO:0007669"/>
    <property type="project" value="UniProtKB-UniRule"/>
</dbReference>
<keyword evidence="8 10" id="KW-0501">Molybdenum cofactor biosynthesis</keyword>
<feature type="domain" description="MoaB/Mog" evidence="11">
    <location>
        <begin position="193"/>
        <end position="332"/>
    </location>
</feature>
<dbReference type="Gene3D" id="3.40.980.10">
    <property type="entry name" value="MoaB/Mog-like domain"/>
    <property type="match status" value="1"/>
</dbReference>
<dbReference type="PANTHER" id="PTHR10192:SF5">
    <property type="entry name" value="GEPHYRIN"/>
    <property type="match status" value="1"/>
</dbReference>
<keyword evidence="13" id="KW-1185">Reference proteome</keyword>
<evidence type="ECO:0000259" key="11">
    <source>
        <dbReference type="SMART" id="SM00852"/>
    </source>
</evidence>
<evidence type="ECO:0000256" key="10">
    <source>
        <dbReference type="RuleBase" id="RU365090"/>
    </source>
</evidence>
<evidence type="ECO:0000256" key="1">
    <source>
        <dbReference type="ARBA" id="ARBA00002901"/>
    </source>
</evidence>
<comment type="catalytic activity">
    <reaction evidence="9">
        <text>adenylyl-molybdopterin + molybdate = Mo-molybdopterin + AMP + H(+)</text>
        <dbReference type="Rhea" id="RHEA:35047"/>
        <dbReference type="ChEBI" id="CHEBI:15378"/>
        <dbReference type="ChEBI" id="CHEBI:36264"/>
        <dbReference type="ChEBI" id="CHEBI:62727"/>
        <dbReference type="ChEBI" id="CHEBI:71302"/>
        <dbReference type="ChEBI" id="CHEBI:456215"/>
        <dbReference type="EC" id="2.10.1.1"/>
    </reaction>
</comment>
<evidence type="ECO:0000313" key="12">
    <source>
        <dbReference type="EMBL" id="ABY94515.1"/>
    </source>
</evidence>
<comment type="function">
    <text evidence="1 10">Catalyzes the insertion of molybdate into adenylated molybdopterin with the concomitant release of AMP.</text>
</comment>
<dbReference type="InterPro" id="IPR038987">
    <property type="entry name" value="MoeA-like"/>
</dbReference>
<dbReference type="NCBIfam" id="TIGR00177">
    <property type="entry name" value="molyb_syn"/>
    <property type="match status" value="1"/>
</dbReference>
<dbReference type="PROSITE" id="PS01079">
    <property type="entry name" value="MOCF_BIOSYNTHESIS_2"/>
    <property type="match status" value="1"/>
</dbReference>
<dbReference type="AlphaFoldDB" id="B0K8Q2"/>
<dbReference type="Pfam" id="PF00994">
    <property type="entry name" value="MoCF_biosynth"/>
    <property type="match status" value="1"/>
</dbReference>
<reference evidence="13" key="1">
    <citation type="submission" date="2008-01" db="EMBL/GenBank/DDBJ databases">
        <title>Complete sequence of Thermoanaerobacter pseudethanolicus 39E.</title>
        <authorList>
            <person name="Copeland A."/>
            <person name="Lucas S."/>
            <person name="Lapidus A."/>
            <person name="Barry K."/>
            <person name="Glavina del Rio T."/>
            <person name="Dalin E."/>
            <person name="Tice H."/>
            <person name="Pitluck S."/>
            <person name="Bruce D."/>
            <person name="Goodwin L."/>
            <person name="Saunders E."/>
            <person name="Brettin T."/>
            <person name="Detter J.C."/>
            <person name="Han C."/>
            <person name="Schmutz J."/>
            <person name="Larimer F."/>
            <person name="Land M."/>
            <person name="Hauser L."/>
            <person name="Kyrpides N."/>
            <person name="Lykidis A."/>
            <person name="Hemme C."/>
            <person name="Fields M.W."/>
            <person name="He Z."/>
            <person name="Zhou J."/>
            <person name="Richardson P."/>
        </authorList>
    </citation>
    <scope>NUCLEOTIDE SEQUENCE [LARGE SCALE GENOMIC DNA]</scope>
    <source>
        <strain evidence="13">ATCC 33223 / DSM 2355 / 39E</strain>
    </source>
</reference>
<dbReference type="InterPro" id="IPR036425">
    <property type="entry name" value="MoaB/Mog-like_dom_sf"/>
</dbReference>
<comment type="cofactor">
    <cofactor evidence="10">
        <name>Mg(2+)</name>
        <dbReference type="ChEBI" id="CHEBI:18420"/>
    </cofactor>
</comment>
<evidence type="ECO:0000256" key="9">
    <source>
        <dbReference type="ARBA" id="ARBA00047317"/>
    </source>
</evidence>
<dbReference type="EC" id="2.10.1.1" evidence="5 10"/>
<accession>B0K8Q2</accession>
<dbReference type="InterPro" id="IPR005111">
    <property type="entry name" value="MoeA_C_domain_IV"/>
</dbReference>
<comment type="similarity">
    <text evidence="4 10">Belongs to the MoeA family.</text>
</comment>
<dbReference type="InterPro" id="IPR005110">
    <property type="entry name" value="MoeA_linker/N"/>
</dbReference>
<keyword evidence="7 10" id="KW-0500">Molybdenum</keyword>
<dbReference type="KEGG" id="tpd:Teth39_0859"/>
<evidence type="ECO:0000256" key="4">
    <source>
        <dbReference type="ARBA" id="ARBA00010763"/>
    </source>
</evidence>
<dbReference type="SUPFAM" id="SSF63867">
    <property type="entry name" value="MoeA C-terminal domain-like"/>
    <property type="match status" value="1"/>
</dbReference>
<evidence type="ECO:0000256" key="2">
    <source>
        <dbReference type="ARBA" id="ARBA00003487"/>
    </source>
</evidence>
<dbReference type="HOGENOM" id="CLU_010186_7_2_9"/>
<gene>
    <name evidence="12" type="ordered locus">Teth39_0859</name>
</gene>
<dbReference type="STRING" id="340099.Teth39_0859"/>
<dbReference type="PANTHER" id="PTHR10192">
    <property type="entry name" value="MOLYBDOPTERIN BIOSYNTHESIS PROTEIN"/>
    <property type="match status" value="1"/>
</dbReference>
<dbReference type="SMART" id="SM00852">
    <property type="entry name" value="MoCF_biosynth"/>
    <property type="match status" value="1"/>
</dbReference>
<dbReference type="InterPro" id="IPR008284">
    <property type="entry name" value="MoCF_biosynth_CS"/>
</dbReference>
<protein>
    <recommendedName>
        <fullName evidence="6 10">Molybdopterin molybdenumtransferase</fullName>
        <ecNumber evidence="5 10">2.10.1.1</ecNumber>
    </recommendedName>
</protein>
<proteinExistence type="inferred from homology"/>
<keyword evidence="10" id="KW-0460">Magnesium</keyword>
<dbReference type="CDD" id="cd00887">
    <property type="entry name" value="MoeA"/>
    <property type="match status" value="1"/>
</dbReference>
<evidence type="ECO:0000256" key="6">
    <source>
        <dbReference type="ARBA" id="ARBA00021108"/>
    </source>
</evidence>
<comment type="function">
    <text evidence="2">May be involved in the biosynthesis of molybdopterin.</text>
</comment>
<keyword evidence="10" id="KW-0808">Transferase</keyword>
<sequence>MQERTIKMELLKLVTVKEAKEIIEKNISFKLGKEKVNILSSLGRILAEDIYAPENVPDFRKSTVDGYAVISGDVFGASESLPAILKLVGEVKIGTEPTLDIMPGECMYVPTGGMLPKSADTVVMIEYTEKLDDETILVNKPAAPFQNIIEIGEDVKRGELVLKKGTKLRPYEIGVLSSLGILEVEVYKKVKVGIISTGDEIVDPKEKINKGQVRDINSYLLYSLCIEEGAEPILYGIVKDDYEKLREKLQAAISECDLVLMSGGSSAGNKDETLRVISSFENSNIFIHGVAIRPGKPTIVGKVGDKFIFGLPGHPLACAVIFKTLVIHYLDRVRNFEREEYPVECRFAVNYHKAEGRAEFLPVSIKEAEGKLIAYPTYYESGLISRFAKSFGYVYIEKELEGISEGQIVKVYKF</sequence>
<dbReference type="NCBIfam" id="NF045515">
    <property type="entry name" value="Glp_gephyrin"/>
    <property type="match status" value="1"/>
</dbReference>
<dbReference type="Pfam" id="PF03454">
    <property type="entry name" value="MoeA_C"/>
    <property type="match status" value="1"/>
</dbReference>
<dbReference type="eggNOG" id="COG0303">
    <property type="taxonomic scope" value="Bacteria"/>
</dbReference>
<dbReference type="Pfam" id="PF03453">
    <property type="entry name" value="MoeA_N"/>
    <property type="match status" value="1"/>
</dbReference>
<dbReference type="InterPro" id="IPR036688">
    <property type="entry name" value="MoeA_C_domain_IV_sf"/>
</dbReference>